<dbReference type="Proteomes" id="UP001367508">
    <property type="component" value="Unassembled WGS sequence"/>
</dbReference>
<protein>
    <submittedName>
        <fullName evidence="1">Uncharacterized protein</fullName>
    </submittedName>
</protein>
<gene>
    <name evidence="1" type="ORF">VNO77_03965</name>
</gene>
<name>A0AAN9MWI7_CANGL</name>
<accession>A0AAN9MWI7</accession>
<evidence type="ECO:0000313" key="1">
    <source>
        <dbReference type="EMBL" id="KAK7361876.1"/>
    </source>
</evidence>
<proteinExistence type="predicted"/>
<sequence>MCKKGEAPRDLLWFLGEVEESSSQFYSRTSLVYTRRRARRERSKPEEPLKGGELHLESQRSRNALLELTTILRQLLDGDHDVVDPADVGALEFALEQNNVSLFSIESPTNLSLRGSMKTAVGSLGTVSDVANEFSIHLEYEDDQQIKESSGIWVFLTLPTSELSIGHGLAVCDLIGRNNKHGCLCICGAVVIEAEDNVQNETSLMQLSCNSYDHESTLKIHEMRHTFKQRRDLVAPLVAHNVQAWV</sequence>
<organism evidence="1 2">
    <name type="scientific">Canavalia gladiata</name>
    <name type="common">Sword bean</name>
    <name type="synonym">Dolichos gladiatus</name>
    <dbReference type="NCBI Taxonomy" id="3824"/>
    <lineage>
        <taxon>Eukaryota</taxon>
        <taxon>Viridiplantae</taxon>
        <taxon>Streptophyta</taxon>
        <taxon>Embryophyta</taxon>
        <taxon>Tracheophyta</taxon>
        <taxon>Spermatophyta</taxon>
        <taxon>Magnoliopsida</taxon>
        <taxon>eudicotyledons</taxon>
        <taxon>Gunneridae</taxon>
        <taxon>Pentapetalae</taxon>
        <taxon>rosids</taxon>
        <taxon>fabids</taxon>
        <taxon>Fabales</taxon>
        <taxon>Fabaceae</taxon>
        <taxon>Papilionoideae</taxon>
        <taxon>50 kb inversion clade</taxon>
        <taxon>NPAAA clade</taxon>
        <taxon>indigoferoid/millettioid clade</taxon>
        <taxon>Phaseoleae</taxon>
        <taxon>Canavalia</taxon>
    </lineage>
</organism>
<reference evidence="1 2" key="1">
    <citation type="submission" date="2024-01" db="EMBL/GenBank/DDBJ databases">
        <title>The genomes of 5 underutilized Papilionoideae crops provide insights into root nodulation and disease resistanc.</title>
        <authorList>
            <person name="Jiang F."/>
        </authorList>
    </citation>
    <scope>NUCLEOTIDE SEQUENCE [LARGE SCALE GENOMIC DNA]</scope>
    <source>
        <strain evidence="1">LVBAO_FW01</strain>
        <tissue evidence="1">Leaves</tissue>
    </source>
</reference>
<dbReference type="AlphaFoldDB" id="A0AAN9MWI7"/>
<keyword evidence="2" id="KW-1185">Reference proteome</keyword>
<dbReference type="EMBL" id="JAYMYQ010000001">
    <property type="protein sequence ID" value="KAK7361876.1"/>
    <property type="molecule type" value="Genomic_DNA"/>
</dbReference>
<evidence type="ECO:0000313" key="2">
    <source>
        <dbReference type="Proteomes" id="UP001367508"/>
    </source>
</evidence>
<comment type="caution">
    <text evidence="1">The sequence shown here is derived from an EMBL/GenBank/DDBJ whole genome shotgun (WGS) entry which is preliminary data.</text>
</comment>